<evidence type="ECO:0000313" key="5">
    <source>
        <dbReference type="EMBL" id="CTQ32152.1"/>
    </source>
</evidence>
<dbReference type="GO" id="GO:0008236">
    <property type="term" value="F:serine-type peptidase activity"/>
    <property type="evidence" value="ECO:0007669"/>
    <property type="project" value="InterPro"/>
</dbReference>
<protein>
    <submittedName>
        <fullName evidence="5">Putative hydrolase</fullName>
    </submittedName>
</protein>
<feature type="chain" id="PRO_5005807288" evidence="3">
    <location>
        <begin position="18"/>
        <end position="257"/>
    </location>
</feature>
<evidence type="ECO:0000256" key="2">
    <source>
        <dbReference type="ARBA" id="ARBA00022801"/>
    </source>
</evidence>
<keyword evidence="2 5" id="KW-0378">Hydrolase</keyword>
<keyword evidence="6" id="KW-1185">Reference proteome</keyword>
<keyword evidence="1 3" id="KW-0732">Signal</keyword>
<proteinExistence type="predicted"/>
<dbReference type="Gene3D" id="3.40.50.1820">
    <property type="entry name" value="alpha/beta hydrolase"/>
    <property type="match status" value="1"/>
</dbReference>
<accession>A0A0M6XN89</accession>
<dbReference type="PANTHER" id="PTHR43037">
    <property type="entry name" value="UNNAMED PRODUCT-RELATED"/>
    <property type="match status" value="1"/>
</dbReference>
<dbReference type="RefSeq" id="WP_055681599.1">
    <property type="nucleotide sequence ID" value="NZ_CXPG01000012.1"/>
</dbReference>
<dbReference type="EMBL" id="CXPG01000012">
    <property type="protein sequence ID" value="CTQ32152.1"/>
    <property type="molecule type" value="Genomic_DNA"/>
</dbReference>
<feature type="domain" description="Peptidase S9 prolyl oligopeptidase catalytic" evidence="4">
    <location>
        <begin position="92"/>
        <end position="153"/>
    </location>
</feature>
<name>A0A0M6XN89_9RHOB</name>
<feature type="signal peptide" evidence="3">
    <location>
        <begin position="1"/>
        <end position="17"/>
    </location>
</feature>
<organism evidence="5 6">
    <name type="scientific">Jannaschia rubra</name>
    <dbReference type="NCBI Taxonomy" id="282197"/>
    <lineage>
        <taxon>Bacteria</taxon>
        <taxon>Pseudomonadati</taxon>
        <taxon>Pseudomonadota</taxon>
        <taxon>Alphaproteobacteria</taxon>
        <taxon>Rhodobacterales</taxon>
        <taxon>Roseobacteraceae</taxon>
        <taxon>Jannaschia</taxon>
    </lineage>
</organism>
<sequence length="257" mass="27220">MRVLILLLCLLGAPAMACGPDSDCAVENGTYRIRLPDAPPQGAILFAHGYRGTAEGIMGNAALERMARDLGVVLVALQSAGEDWAIPDAPSEGRRPARDEVAYVQAVKADVVDRFGMDPERFMLAGFSAGGMMVWNAACKAGDAFAVFVPLSGTFWKGPPATCPTGAVIWHFHGTADAVVPVAGRQIGPARQGDVNAVLAMYRNDRSLHDAVPAPVDDLDCARGEGADAMLQYCLHPGGHTFDAGWLARVWRATFDG</sequence>
<dbReference type="InterPro" id="IPR001375">
    <property type="entry name" value="Peptidase_S9_cat"/>
</dbReference>
<dbReference type="Proteomes" id="UP000048908">
    <property type="component" value="Unassembled WGS sequence"/>
</dbReference>
<dbReference type="GO" id="GO:0006508">
    <property type="term" value="P:proteolysis"/>
    <property type="evidence" value="ECO:0007669"/>
    <property type="project" value="InterPro"/>
</dbReference>
<dbReference type="OrthoDB" id="9805640at2"/>
<dbReference type="STRING" id="282197.SAMN04488517_10478"/>
<evidence type="ECO:0000256" key="1">
    <source>
        <dbReference type="ARBA" id="ARBA00022729"/>
    </source>
</evidence>
<dbReference type="InterPro" id="IPR050955">
    <property type="entry name" value="Plant_Biomass_Hydrol_Est"/>
</dbReference>
<dbReference type="SUPFAM" id="SSF53474">
    <property type="entry name" value="alpha/beta-Hydrolases"/>
    <property type="match status" value="1"/>
</dbReference>
<dbReference type="AlphaFoldDB" id="A0A0M6XN89"/>
<dbReference type="Pfam" id="PF00326">
    <property type="entry name" value="Peptidase_S9"/>
    <property type="match status" value="1"/>
</dbReference>
<evidence type="ECO:0000256" key="3">
    <source>
        <dbReference type="SAM" id="SignalP"/>
    </source>
</evidence>
<evidence type="ECO:0000259" key="4">
    <source>
        <dbReference type="Pfam" id="PF00326"/>
    </source>
</evidence>
<dbReference type="InterPro" id="IPR029058">
    <property type="entry name" value="AB_hydrolase_fold"/>
</dbReference>
<evidence type="ECO:0000313" key="6">
    <source>
        <dbReference type="Proteomes" id="UP000048908"/>
    </source>
</evidence>
<gene>
    <name evidence="5" type="ORF">JAN5088_00915</name>
</gene>
<reference evidence="5 6" key="1">
    <citation type="submission" date="2015-07" db="EMBL/GenBank/DDBJ databases">
        <authorList>
            <person name="Noorani M."/>
        </authorList>
    </citation>
    <scope>NUCLEOTIDE SEQUENCE [LARGE SCALE GENOMIC DNA]</scope>
    <source>
        <strain evidence="5 6">CECT 5088</strain>
    </source>
</reference>
<dbReference type="PANTHER" id="PTHR43037:SF5">
    <property type="entry name" value="FERULOYL ESTERASE"/>
    <property type="match status" value="1"/>
</dbReference>